<sequence>MSSNQEELLNLILKELLKQYPILQEEYGYDEEELEEIMPNVKQTSDFRKIIKPRRIFILNVENDGIPYIGVHFLCSWDEEHDFGVMLYKDRIIKMGGADTAFLSWIAKNDKKTLN</sequence>
<reference evidence="2 3" key="1">
    <citation type="journal article" date="2019" name="Lett. Appl. Microbiol.">
        <title>A case of 'blown pack' spoilage of vacuum-packaged pork likely associated with Clostridium estertheticum in Canada.</title>
        <authorList>
            <person name="Zhang P."/>
            <person name="Ward P."/>
            <person name="McMullen L.M."/>
            <person name="Yang X."/>
        </authorList>
    </citation>
    <scope>NUCLEOTIDE SEQUENCE [LARGE SCALE GENOMIC DNA]</scope>
    <source>
        <strain evidence="2 3">MA19</strain>
    </source>
</reference>
<dbReference type="Proteomes" id="UP000342249">
    <property type="component" value="Unassembled WGS sequence"/>
</dbReference>
<dbReference type="InterPro" id="IPR054254">
    <property type="entry name" value="DUF6985"/>
</dbReference>
<evidence type="ECO:0000259" key="1">
    <source>
        <dbReference type="Pfam" id="PF22481"/>
    </source>
</evidence>
<accession>A0A5N7J8C8</accession>
<evidence type="ECO:0000313" key="3">
    <source>
        <dbReference type="Proteomes" id="UP000342249"/>
    </source>
</evidence>
<protein>
    <recommendedName>
        <fullName evidence="1">DUF6985 domain-containing protein</fullName>
    </recommendedName>
</protein>
<dbReference type="Pfam" id="PF22481">
    <property type="entry name" value="DUF6985"/>
    <property type="match status" value="1"/>
</dbReference>
<organism evidence="2 3">
    <name type="scientific">Clostridium estertheticum</name>
    <dbReference type="NCBI Taxonomy" id="238834"/>
    <lineage>
        <taxon>Bacteria</taxon>
        <taxon>Bacillati</taxon>
        <taxon>Bacillota</taxon>
        <taxon>Clostridia</taxon>
        <taxon>Eubacteriales</taxon>
        <taxon>Clostridiaceae</taxon>
        <taxon>Clostridium</taxon>
    </lineage>
</organism>
<dbReference type="AlphaFoldDB" id="A0A5N7J8C8"/>
<evidence type="ECO:0000313" key="2">
    <source>
        <dbReference type="EMBL" id="MPQ64994.1"/>
    </source>
</evidence>
<feature type="domain" description="DUF6985" evidence="1">
    <location>
        <begin position="3"/>
        <end position="101"/>
    </location>
</feature>
<comment type="caution">
    <text evidence="2">The sequence shown here is derived from an EMBL/GenBank/DDBJ whole genome shotgun (WGS) entry which is preliminary data.</text>
</comment>
<proteinExistence type="predicted"/>
<gene>
    <name evidence="2" type="ORF">E4V82_23310</name>
</gene>
<name>A0A5N7J8C8_9CLOT</name>
<dbReference type="EMBL" id="SPSF01000073">
    <property type="protein sequence ID" value="MPQ64994.1"/>
    <property type="molecule type" value="Genomic_DNA"/>
</dbReference>